<keyword evidence="3 5" id="KW-0819">tRNA processing</keyword>
<dbReference type="GO" id="GO:0031119">
    <property type="term" value="P:tRNA pseudouridine synthesis"/>
    <property type="evidence" value="ECO:0007669"/>
    <property type="project" value="UniProtKB-UniRule"/>
</dbReference>
<dbReference type="InterPro" id="IPR036974">
    <property type="entry name" value="PUA_sf"/>
</dbReference>
<dbReference type="InterPro" id="IPR002501">
    <property type="entry name" value="PsdUridine_synth_N"/>
</dbReference>
<evidence type="ECO:0000259" key="9">
    <source>
        <dbReference type="Pfam" id="PF16198"/>
    </source>
</evidence>
<gene>
    <name evidence="5" type="primary">truB</name>
    <name evidence="10" type="ORF">GCM10011591_11870</name>
</gene>
<evidence type="ECO:0000259" key="8">
    <source>
        <dbReference type="Pfam" id="PF09142"/>
    </source>
</evidence>
<accession>A0A917V5S8</accession>
<dbReference type="Pfam" id="PF16198">
    <property type="entry name" value="TruB_C_2"/>
    <property type="match status" value="1"/>
</dbReference>
<dbReference type="Proteomes" id="UP000612956">
    <property type="component" value="Unassembled WGS sequence"/>
</dbReference>
<feature type="domain" description="tRNA pseudouridylate synthase B C-terminal" evidence="9">
    <location>
        <begin position="190"/>
        <end position="230"/>
    </location>
</feature>
<evidence type="ECO:0000313" key="10">
    <source>
        <dbReference type="EMBL" id="GGK41997.1"/>
    </source>
</evidence>
<feature type="domain" description="Pseudouridine synthase II N-terminal" evidence="7">
    <location>
        <begin position="37"/>
        <end position="189"/>
    </location>
</feature>
<comment type="catalytic activity">
    <reaction evidence="1 5">
        <text>uridine(55) in tRNA = pseudouridine(55) in tRNA</text>
        <dbReference type="Rhea" id="RHEA:42532"/>
        <dbReference type="Rhea" id="RHEA-COMP:10101"/>
        <dbReference type="Rhea" id="RHEA-COMP:10102"/>
        <dbReference type="ChEBI" id="CHEBI:65314"/>
        <dbReference type="ChEBI" id="CHEBI:65315"/>
        <dbReference type="EC" id="5.4.99.25"/>
    </reaction>
</comment>
<name>A0A917V5S8_9NOCA</name>
<dbReference type="InterPro" id="IPR015225">
    <property type="entry name" value="tRNA_psdUridine_synth_fam2_C"/>
</dbReference>
<dbReference type="InterPro" id="IPR032819">
    <property type="entry name" value="TruB_C"/>
</dbReference>
<dbReference type="GO" id="GO:1990481">
    <property type="term" value="P:mRNA pseudouridine synthesis"/>
    <property type="evidence" value="ECO:0007669"/>
    <property type="project" value="TreeGrafter"/>
</dbReference>
<dbReference type="InterPro" id="IPR015947">
    <property type="entry name" value="PUA-like_sf"/>
</dbReference>
<organism evidence="10 11">
    <name type="scientific">Nocardia camponoti</name>
    <dbReference type="NCBI Taxonomy" id="1616106"/>
    <lineage>
        <taxon>Bacteria</taxon>
        <taxon>Bacillati</taxon>
        <taxon>Actinomycetota</taxon>
        <taxon>Actinomycetes</taxon>
        <taxon>Mycobacteriales</taxon>
        <taxon>Nocardiaceae</taxon>
        <taxon>Nocardia</taxon>
    </lineage>
</organism>
<evidence type="ECO:0000256" key="5">
    <source>
        <dbReference type="HAMAP-Rule" id="MF_01080"/>
    </source>
</evidence>
<feature type="domain" description="tRNA pseudouridine synthase II TruB subfamily 2 C-terminal" evidence="8">
    <location>
        <begin position="346"/>
        <end position="398"/>
    </location>
</feature>
<evidence type="ECO:0000256" key="1">
    <source>
        <dbReference type="ARBA" id="ARBA00000385"/>
    </source>
</evidence>
<comment type="similarity">
    <text evidence="2 5">Belongs to the pseudouridine synthase TruB family. Type 1 subfamily.</text>
</comment>
<evidence type="ECO:0000256" key="6">
    <source>
        <dbReference type="SAM" id="MobiDB-lite"/>
    </source>
</evidence>
<feature type="region of interest" description="Disordered" evidence="6">
    <location>
        <begin position="233"/>
        <end position="331"/>
    </location>
</feature>
<keyword evidence="4 5" id="KW-0413">Isomerase</keyword>
<feature type="active site" description="Nucleophile" evidence="5">
    <location>
        <position position="52"/>
    </location>
</feature>
<dbReference type="PANTHER" id="PTHR13767">
    <property type="entry name" value="TRNA-PSEUDOURIDINE SYNTHASE"/>
    <property type="match status" value="1"/>
</dbReference>
<dbReference type="Gene3D" id="3.30.2350.10">
    <property type="entry name" value="Pseudouridine synthase"/>
    <property type="match status" value="1"/>
</dbReference>
<evidence type="ECO:0000313" key="11">
    <source>
        <dbReference type="Proteomes" id="UP000612956"/>
    </source>
</evidence>
<dbReference type="Pfam" id="PF01509">
    <property type="entry name" value="TruB_N"/>
    <property type="match status" value="1"/>
</dbReference>
<keyword evidence="11" id="KW-1185">Reference proteome</keyword>
<proteinExistence type="inferred from homology"/>
<dbReference type="SUPFAM" id="SSF55120">
    <property type="entry name" value="Pseudouridine synthase"/>
    <property type="match status" value="1"/>
</dbReference>
<dbReference type="NCBIfam" id="TIGR00431">
    <property type="entry name" value="TruB"/>
    <property type="match status" value="1"/>
</dbReference>
<comment type="function">
    <text evidence="5">Responsible for synthesis of pseudouridine from uracil-55 in the psi GC loop of transfer RNAs.</text>
</comment>
<dbReference type="SUPFAM" id="SSF88697">
    <property type="entry name" value="PUA domain-like"/>
    <property type="match status" value="1"/>
</dbReference>
<sequence length="407" mass="42162">MGRNQPRRRPLVNELGGLVIVDKESGMTSHDVVARGRKLLRTKKVGHAGTLDPMATGVLVLGVERATKLLGQLILTTKSYTATIRLGQSTMTDDADGEVTATTSAARVTDEVIAAEIAKLTGDIQQVPATVSAIKIDGERAYARARAGEEVVLAARPVTVSRFDVLARRDEGDFVDLDVEVDCSSGTYIRALARDLGAALGVGGHLTALRRTRVGPFTLEHARTLEELATIADVLDPPPTDPTSDALPSAPATPEVDAAGPATFLDAGDPESAGSDARPIAPLVASATPEVDAAPRSTGTPESADSGPTAEAGGRAGASSPVAPAHAEPTPSLLSLDIDTAVSTAFPTRDITDVQATDLREGRWLDPIGIKGVYAAIDPTGRAIALLQESGKRAASVMLVRPKGMGD</sequence>
<evidence type="ECO:0000256" key="4">
    <source>
        <dbReference type="ARBA" id="ARBA00023235"/>
    </source>
</evidence>
<protein>
    <recommendedName>
        <fullName evidence="5">tRNA pseudouridine synthase B</fullName>
        <ecNumber evidence="5">5.4.99.25</ecNumber>
    </recommendedName>
    <alternativeName>
        <fullName evidence="5">tRNA pseudouridine(55) synthase</fullName>
        <shortName evidence="5">Psi55 synthase</shortName>
    </alternativeName>
    <alternativeName>
        <fullName evidence="5">tRNA pseudouridylate synthase</fullName>
    </alternativeName>
    <alternativeName>
        <fullName evidence="5">tRNA-uridine isomerase</fullName>
    </alternativeName>
</protein>
<reference evidence="10" key="1">
    <citation type="journal article" date="2014" name="Int. J. Syst. Evol. Microbiol.">
        <title>Complete genome sequence of Corynebacterium casei LMG S-19264T (=DSM 44701T), isolated from a smear-ripened cheese.</title>
        <authorList>
            <consortium name="US DOE Joint Genome Institute (JGI-PGF)"/>
            <person name="Walter F."/>
            <person name="Albersmeier A."/>
            <person name="Kalinowski J."/>
            <person name="Ruckert C."/>
        </authorList>
    </citation>
    <scope>NUCLEOTIDE SEQUENCE</scope>
    <source>
        <strain evidence="10">CGMCC 4.7278</strain>
    </source>
</reference>
<dbReference type="Gene3D" id="2.30.130.10">
    <property type="entry name" value="PUA domain"/>
    <property type="match status" value="1"/>
</dbReference>
<evidence type="ECO:0000256" key="2">
    <source>
        <dbReference type="ARBA" id="ARBA00005642"/>
    </source>
</evidence>
<dbReference type="GO" id="GO:0003723">
    <property type="term" value="F:RNA binding"/>
    <property type="evidence" value="ECO:0007669"/>
    <property type="project" value="InterPro"/>
</dbReference>
<dbReference type="Pfam" id="PF09142">
    <property type="entry name" value="TruB_C"/>
    <property type="match status" value="1"/>
</dbReference>
<dbReference type="InterPro" id="IPR014780">
    <property type="entry name" value="tRNA_psdUridine_synth_TruB"/>
</dbReference>
<dbReference type="HAMAP" id="MF_01080">
    <property type="entry name" value="TruB_bact"/>
    <property type="match status" value="1"/>
</dbReference>
<evidence type="ECO:0000259" key="7">
    <source>
        <dbReference type="Pfam" id="PF01509"/>
    </source>
</evidence>
<dbReference type="CDD" id="cd02573">
    <property type="entry name" value="PseudoU_synth_EcTruB"/>
    <property type="match status" value="1"/>
</dbReference>
<evidence type="ECO:0000256" key="3">
    <source>
        <dbReference type="ARBA" id="ARBA00022694"/>
    </source>
</evidence>
<dbReference type="EC" id="5.4.99.25" evidence="5"/>
<dbReference type="GO" id="GO:0160148">
    <property type="term" value="F:tRNA pseudouridine(55) synthase activity"/>
    <property type="evidence" value="ECO:0007669"/>
    <property type="project" value="UniProtKB-EC"/>
</dbReference>
<dbReference type="InterPro" id="IPR020103">
    <property type="entry name" value="PsdUridine_synth_cat_dom_sf"/>
</dbReference>
<reference evidence="10" key="2">
    <citation type="submission" date="2020-09" db="EMBL/GenBank/DDBJ databases">
        <authorList>
            <person name="Sun Q."/>
            <person name="Zhou Y."/>
        </authorList>
    </citation>
    <scope>NUCLEOTIDE SEQUENCE</scope>
    <source>
        <strain evidence="10">CGMCC 4.7278</strain>
    </source>
</reference>
<dbReference type="FunFam" id="3.30.2350.10:FF:000011">
    <property type="entry name" value="tRNA pseudouridine synthase B"/>
    <property type="match status" value="1"/>
</dbReference>
<dbReference type="EMBL" id="BMMW01000001">
    <property type="protein sequence ID" value="GGK41997.1"/>
    <property type="molecule type" value="Genomic_DNA"/>
</dbReference>
<dbReference type="PANTHER" id="PTHR13767:SF2">
    <property type="entry name" value="PSEUDOURIDYLATE SYNTHASE TRUB1"/>
    <property type="match status" value="1"/>
</dbReference>
<comment type="caution">
    <text evidence="10">The sequence shown here is derived from an EMBL/GenBank/DDBJ whole genome shotgun (WGS) entry which is preliminary data.</text>
</comment>
<dbReference type="AlphaFoldDB" id="A0A917V5S8"/>